<gene>
    <name evidence="1" type="ORF">CDN99_07685</name>
</gene>
<evidence type="ECO:0000313" key="2">
    <source>
        <dbReference type="Proteomes" id="UP000197468"/>
    </source>
</evidence>
<dbReference type="AlphaFoldDB" id="A0A246JI73"/>
<evidence type="ECO:0000313" key="1">
    <source>
        <dbReference type="EMBL" id="OWQ92213.1"/>
    </source>
</evidence>
<accession>A0A246JI73</accession>
<reference evidence="1 2" key="1">
    <citation type="journal article" date="2008" name="Int. J. Syst. Evol. Microbiol.">
        <title>Description of Roseateles aquatilis sp. nov. and Roseateles terrae sp. nov., in the class Betaproteobacteria, and emended description of the genus Roseateles.</title>
        <authorList>
            <person name="Gomila M."/>
            <person name="Bowien B."/>
            <person name="Falsen E."/>
            <person name="Moore E.R."/>
            <person name="Lalucat J."/>
        </authorList>
    </citation>
    <scope>NUCLEOTIDE SEQUENCE [LARGE SCALE GENOMIC DNA]</scope>
    <source>
        <strain evidence="1 2">CCUG 48205</strain>
    </source>
</reference>
<dbReference type="Proteomes" id="UP000197468">
    <property type="component" value="Unassembled WGS sequence"/>
</dbReference>
<dbReference type="RefSeq" id="WP_088384221.1">
    <property type="nucleotide sequence ID" value="NZ_NIOF01000002.1"/>
</dbReference>
<sequence>MRRLWPQARRRIEAGLRDLRETVHRRCASQPDRADIERLLDLAIADMRAAMDEFERPLTALLDRLDGAVPQARTGDIQQRHQVLVRLKLLLADAPRVLPDQKLVALLDANGFVSLDSGSTLRRVLHELSHQLPYLEV</sequence>
<dbReference type="EMBL" id="NIOF01000002">
    <property type="protein sequence ID" value="OWQ92213.1"/>
    <property type="molecule type" value="Genomic_DNA"/>
</dbReference>
<keyword evidence="2" id="KW-1185">Reference proteome</keyword>
<comment type="caution">
    <text evidence="1">The sequence shown here is derived from an EMBL/GenBank/DDBJ whole genome shotgun (WGS) entry which is preliminary data.</text>
</comment>
<proteinExistence type="predicted"/>
<dbReference type="OrthoDB" id="9949950at2"/>
<organism evidence="1 2">
    <name type="scientific">Roseateles aquatilis</name>
    <dbReference type="NCBI Taxonomy" id="431061"/>
    <lineage>
        <taxon>Bacteria</taxon>
        <taxon>Pseudomonadati</taxon>
        <taxon>Pseudomonadota</taxon>
        <taxon>Betaproteobacteria</taxon>
        <taxon>Burkholderiales</taxon>
        <taxon>Sphaerotilaceae</taxon>
        <taxon>Roseateles</taxon>
    </lineage>
</organism>
<protein>
    <submittedName>
        <fullName evidence="1">Uncharacterized protein</fullName>
    </submittedName>
</protein>
<name>A0A246JI73_9BURK</name>